<gene>
    <name evidence="1" type="ORF">G1H10_22145</name>
</gene>
<dbReference type="EMBL" id="JAAGOA010000017">
    <property type="protein sequence ID" value="NEE02869.1"/>
    <property type="molecule type" value="Genomic_DNA"/>
</dbReference>
<keyword evidence="2" id="KW-1185">Reference proteome</keyword>
<reference evidence="1 2" key="1">
    <citation type="submission" date="2020-02" db="EMBL/GenBank/DDBJ databases">
        <authorList>
            <person name="Li X.-J."/>
            <person name="Han X.-M."/>
        </authorList>
    </citation>
    <scope>NUCLEOTIDE SEQUENCE [LARGE SCALE GENOMIC DNA]</scope>
    <source>
        <strain evidence="1 2">CCTCC AB 2017055</strain>
    </source>
</reference>
<sequence length="366" mass="40643">MVDHDQLARILWLQDGLITRKQALAVGMSAKAIRYALRDGGPWQVVLRGVYATFTGPLGDLHRLRAATLHAGADSRVTHAWACWMAGLSYGPQRADVIVLQIPRTSRARPTGFVELTHRSYDATQYDEWVDPAMARDVGRLIGMSYEPSDALAGAARPGVIRMVPVARAVIDTLTKVRWLPVDWQMDCRHDEGCPQCWRGVTHRASAVRNTRALMCEAVQRNKCTVDELAAELSTTRRIDTAIVRSVLGDLAAGCRSAPECELRDLVATSAILPQPRWNRVLPGARGIYPDACWPEARLVVEVDSRAFHGFGDAPARTERRRARYAELGWTVFPVAPSRIRREPDRVLAEIEAAYLAGVARNTRHA</sequence>
<dbReference type="SUPFAM" id="SSF52980">
    <property type="entry name" value="Restriction endonuclease-like"/>
    <property type="match status" value="1"/>
</dbReference>
<dbReference type="Proteomes" id="UP000475214">
    <property type="component" value="Unassembled WGS sequence"/>
</dbReference>
<organism evidence="1 2">
    <name type="scientific">Phytoactinopolyspora halotolerans</name>
    <dbReference type="NCBI Taxonomy" id="1981512"/>
    <lineage>
        <taxon>Bacteria</taxon>
        <taxon>Bacillati</taxon>
        <taxon>Actinomycetota</taxon>
        <taxon>Actinomycetes</taxon>
        <taxon>Jiangellales</taxon>
        <taxon>Jiangellaceae</taxon>
        <taxon>Phytoactinopolyspora</taxon>
    </lineage>
</organism>
<dbReference type="RefSeq" id="WP_163741828.1">
    <property type="nucleotide sequence ID" value="NZ_JAAGOA010000017.1"/>
</dbReference>
<protein>
    <recommendedName>
        <fullName evidence="3">DUF559 domain-containing protein</fullName>
    </recommendedName>
</protein>
<evidence type="ECO:0008006" key="3">
    <source>
        <dbReference type="Google" id="ProtNLM"/>
    </source>
</evidence>
<comment type="caution">
    <text evidence="1">The sequence shown here is derived from an EMBL/GenBank/DDBJ whole genome shotgun (WGS) entry which is preliminary data.</text>
</comment>
<evidence type="ECO:0000313" key="1">
    <source>
        <dbReference type="EMBL" id="NEE02869.1"/>
    </source>
</evidence>
<dbReference type="AlphaFoldDB" id="A0A6L9SCX6"/>
<evidence type="ECO:0000313" key="2">
    <source>
        <dbReference type="Proteomes" id="UP000475214"/>
    </source>
</evidence>
<name>A0A6L9SCX6_9ACTN</name>
<dbReference type="InterPro" id="IPR011335">
    <property type="entry name" value="Restrct_endonuc-II-like"/>
</dbReference>
<proteinExistence type="predicted"/>
<accession>A0A6L9SCX6</accession>